<sequence length="476" mass="54754">MGCTIKQWLETFFTRGFEPWFIECGERGKLTPGFPQVIFRSVFLLLVLSVVTLAISVFFTVGNGYHRLLGKQSNTFLSQFTGLEAVSDERYVVPIPSLAGFGFYFVCVPLQKHLRILFYGRFSKDEQRQQSIEDQLQYCKEFLSEMGVDVSSLDEQCDRGISGEIHSRPGIDQVRQGIWKRNWDLIISEDSSRLFRGISPCMDLVGAAVDNDIRVICINDRVDTANDDWQQRLEEAQRHHGQDNYYTRFRIKRALNGLWDMGAAIGPIRAGYERYQKNPEQHKAPKFDRVDPDWAGMIRDAFQMVADGRPLDLIANYLTEQGLPKGSNAQKEEWTEGNVRSMVRCSLYRGEEIFRKTISRKQHTTGRSKQIRNPDPGNIQTRAMPHLRIIEDWLWYKANEVIDQRGARSSYPQGIDHPLYGISRDSRSPLSRLFICGICGSKMHMDGRREGGFRCSAASKNRCWNSATALRDFVYR</sequence>
<keyword evidence="2" id="KW-0812">Transmembrane</keyword>
<dbReference type="GO" id="GO:0003677">
    <property type="term" value="F:DNA binding"/>
    <property type="evidence" value="ECO:0007669"/>
    <property type="project" value="InterPro"/>
</dbReference>
<evidence type="ECO:0000256" key="2">
    <source>
        <dbReference type="SAM" id="Phobius"/>
    </source>
</evidence>
<keyword evidence="5" id="KW-1185">Reference proteome</keyword>
<dbReference type="PROSITE" id="PS51737">
    <property type="entry name" value="RECOMBINASE_DNA_BIND"/>
    <property type="match status" value="1"/>
</dbReference>
<dbReference type="Pfam" id="PF07508">
    <property type="entry name" value="Recombinase"/>
    <property type="match status" value="1"/>
</dbReference>
<reference evidence="4 5" key="1">
    <citation type="submission" date="2019-02" db="EMBL/GenBank/DDBJ databases">
        <title>Deep-cultivation of Planctomycetes and their phenomic and genomic characterization uncovers novel biology.</title>
        <authorList>
            <person name="Wiegand S."/>
            <person name="Jogler M."/>
            <person name="Boedeker C."/>
            <person name="Pinto D."/>
            <person name="Vollmers J."/>
            <person name="Rivas-Marin E."/>
            <person name="Kohn T."/>
            <person name="Peeters S.H."/>
            <person name="Heuer A."/>
            <person name="Rast P."/>
            <person name="Oberbeckmann S."/>
            <person name="Bunk B."/>
            <person name="Jeske O."/>
            <person name="Meyerdierks A."/>
            <person name="Storesund J.E."/>
            <person name="Kallscheuer N."/>
            <person name="Luecker S."/>
            <person name="Lage O.M."/>
            <person name="Pohl T."/>
            <person name="Merkel B.J."/>
            <person name="Hornburger P."/>
            <person name="Mueller R.-W."/>
            <person name="Bruemmer F."/>
            <person name="Labrenz M."/>
            <person name="Spormann A.M."/>
            <person name="Op den Camp H."/>
            <person name="Overmann J."/>
            <person name="Amann R."/>
            <person name="Jetten M.S.M."/>
            <person name="Mascher T."/>
            <person name="Medema M.H."/>
            <person name="Devos D.P."/>
            <person name="Kaster A.-K."/>
            <person name="Ovreas L."/>
            <person name="Rohde M."/>
            <person name="Galperin M.Y."/>
            <person name="Jogler C."/>
        </authorList>
    </citation>
    <scope>NUCLEOTIDE SEQUENCE [LARGE SCALE GENOMIC DNA]</scope>
    <source>
        <strain evidence="4 5">Pan241w</strain>
    </source>
</reference>
<gene>
    <name evidence="4" type="ORF">Pan241w_41350</name>
</gene>
<dbReference type="InterPro" id="IPR036162">
    <property type="entry name" value="Resolvase-like_N_sf"/>
</dbReference>
<dbReference type="PANTHER" id="PTHR30461">
    <property type="entry name" value="DNA-INVERTASE FROM LAMBDOID PROPHAGE"/>
    <property type="match status" value="1"/>
</dbReference>
<dbReference type="SMART" id="SM00857">
    <property type="entry name" value="Resolvase"/>
    <property type="match status" value="1"/>
</dbReference>
<dbReference type="PANTHER" id="PTHR30461:SF23">
    <property type="entry name" value="DNA RECOMBINASE-RELATED"/>
    <property type="match status" value="1"/>
</dbReference>
<proteinExistence type="predicted"/>
<dbReference type="Gene3D" id="3.90.1750.20">
    <property type="entry name" value="Putative Large Serine Recombinase, Chain B, Domain 2"/>
    <property type="match status" value="1"/>
</dbReference>
<evidence type="ECO:0000313" key="5">
    <source>
        <dbReference type="Proteomes" id="UP000317171"/>
    </source>
</evidence>
<name>A0A517RJG9_9PLAN</name>
<feature type="domain" description="Recombinase" evidence="3">
    <location>
        <begin position="269"/>
        <end position="408"/>
    </location>
</feature>
<dbReference type="CDD" id="cd00338">
    <property type="entry name" value="Ser_Recombinase"/>
    <property type="match status" value="1"/>
</dbReference>
<dbReference type="Pfam" id="PF00239">
    <property type="entry name" value="Resolvase"/>
    <property type="match status" value="1"/>
</dbReference>
<feature type="transmembrane region" description="Helical" evidence="2">
    <location>
        <begin position="37"/>
        <end position="59"/>
    </location>
</feature>
<dbReference type="InterPro" id="IPR011109">
    <property type="entry name" value="DNA_bind_recombinase_dom"/>
</dbReference>
<dbReference type="InterPro" id="IPR038109">
    <property type="entry name" value="DNA_bind_recomb_sf"/>
</dbReference>
<accession>A0A517RJG9</accession>
<feature type="compositionally biased region" description="Basic residues" evidence="1">
    <location>
        <begin position="360"/>
        <end position="370"/>
    </location>
</feature>
<dbReference type="RefSeq" id="WP_145219159.1">
    <property type="nucleotide sequence ID" value="NZ_CP036269.1"/>
</dbReference>
<dbReference type="InterPro" id="IPR006119">
    <property type="entry name" value="Resolv_N"/>
</dbReference>
<dbReference type="Proteomes" id="UP000317171">
    <property type="component" value="Chromosome"/>
</dbReference>
<keyword evidence="2" id="KW-1133">Transmembrane helix</keyword>
<protein>
    <submittedName>
        <fullName evidence="4">Recombinase</fullName>
    </submittedName>
</protein>
<dbReference type="SUPFAM" id="SSF53041">
    <property type="entry name" value="Resolvase-like"/>
    <property type="match status" value="1"/>
</dbReference>
<dbReference type="EMBL" id="CP036269">
    <property type="protein sequence ID" value="QDT44030.1"/>
    <property type="molecule type" value="Genomic_DNA"/>
</dbReference>
<evidence type="ECO:0000256" key="1">
    <source>
        <dbReference type="SAM" id="MobiDB-lite"/>
    </source>
</evidence>
<keyword evidence="2" id="KW-0472">Membrane</keyword>
<dbReference type="Gene3D" id="3.40.50.1390">
    <property type="entry name" value="Resolvase, N-terminal catalytic domain"/>
    <property type="match status" value="1"/>
</dbReference>
<dbReference type="GO" id="GO:0000150">
    <property type="term" value="F:DNA strand exchange activity"/>
    <property type="evidence" value="ECO:0007669"/>
    <property type="project" value="InterPro"/>
</dbReference>
<evidence type="ECO:0000259" key="3">
    <source>
        <dbReference type="PROSITE" id="PS51737"/>
    </source>
</evidence>
<evidence type="ECO:0000313" key="4">
    <source>
        <dbReference type="EMBL" id="QDT44030.1"/>
    </source>
</evidence>
<dbReference type="OrthoDB" id="210736at2"/>
<dbReference type="InterPro" id="IPR050639">
    <property type="entry name" value="SSR_resolvase"/>
</dbReference>
<dbReference type="KEGG" id="gaz:Pan241w_41350"/>
<organism evidence="4 5">
    <name type="scientific">Gimesia alba</name>
    <dbReference type="NCBI Taxonomy" id="2527973"/>
    <lineage>
        <taxon>Bacteria</taxon>
        <taxon>Pseudomonadati</taxon>
        <taxon>Planctomycetota</taxon>
        <taxon>Planctomycetia</taxon>
        <taxon>Planctomycetales</taxon>
        <taxon>Planctomycetaceae</taxon>
        <taxon>Gimesia</taxon>
    </lineage>
</organism>
<dbReference type="AlphaFoldDB" id="A0A517RJG9"/>
<feature type="region of interest" description="Disordered" evidence="1">
    <location>
        <begin position="360"/>
        <end position="380"/>
    </location>
</feature>